<evidence type="ECO:0000313" key="3">
    <source>
        <dbReference type="Proteomes" id="UP000284557"/>
    </source>
</evidence>
<evidence type="ECO:0000313" key="2">
    <source>
        <dbReference type="EMBL" id="RIT28623.1"/>
    </source>
</evidence>
<organism evidence="2 3">
    <name type="scientific">Mycobacteroides abscessus</name>
    <dbReference type="NCBI Taxonomy" id="36809"/>
    <lineage>
        <taxon>Bacteria</taxon>
        <taxon>Bacillati</taxon>
        <taxon>Actinomycetota</taxon>
        <taxon>Actinomycetes</taxon>
        <taxon>Mycobacteriales</taxon>
        <taxon>Mycobacteriaceae</taxon>
        <taxon>Mycobacteroides</taxon>
    </lineage>
</organism>
<keyword evidence="1" id="KW-0472">Membrane</keyword>
<protein>
    <submittedName>
        <fullName evidence="2">SdpA family antimicrobial peptide system protein</fullName>
    </submittedName>
</protein>
<keyword evidence="1" id="KW-1133">Transmembrane helix</keyword>
<dbReference type="Pfam" id="PF17418">
    <property type="entry name" value="SdpA"/>
    <property type="match status" value="1"/>
</dbReference>
<evidence type="ECO:0000256" key="1">
    <source>
        <dbReference type="SAM" id="Phobius"/>
    </source>
</evidence>
<dbReference type="AlphaFoldDB" id="A0ABD7HG31"/>
<accession>A0ABD7HG31</accession>
<dbReference type="Proteomes" id="UP000284557">
    <property type="component" value="Unassembled WGS sequence"/>
</dbReference>
<name>A0ABD7HG31_9MYCO</name>
<keyword evidence="1" id="KW-0812">Transmembrane</keyword>
<feature type="transmembrane region" description="Helical" evidence="1">
    <location>
        <begin position="21"/>
        <end position="41"/>
    </location>
</feature>
<dbReference type="EMBL" id="QXBN01000052">
    <property type="protein sequence ID" value="RIT28623.1"/>
    <property type="molecule type" value="Genomic_DNA"/>
</dbReference>
<comment type="caution">
    <text evidence="2">The sequence shown here is derived from an EMBL/GenBank/DDBJ whole genome shotgun (WGS) entry which is preliminary data.</text>
</comment>
<gene>
    <name evidence="2" type="ORF">D2E76_27445</name>
</gene>
<dbReference type="NCBIfam" id="TIGR04034">
    <property type="entry name" value="export_SdpA"/>
    <property type="match status" value="1"/>
</dbReference>
<reference evidence="2 3" key="1">
    <citation type="submission" date="2018-08" db="EMBL/GenBank/DDBJ databases">
        <title>Linezolid Resistance in Mycobacterium abscessus: MIC Distribution and Comprehensive Investigation of Resistance Mechanisms.</title>
        <authorList>
            <person name="Ye M."/>
            <person name="Xu L."/>
            <person name="Zou Y."/>
            <person name="Li B."/>
            <person name="Guo Q."/>
            <person name="Zhang Y."/>
            <person name="Zhan M."/>
            <person name="Xu B."/>
            <person name="Yu F."/>
            <person name="Zhang Z."/>
            <person name="Chu H."/>
        </authorList>
    </citation>
    <scope>NUCLEOTIDE SEQUENCE [LARGE SCALE GENOMIC DNA]</scope>
    <source>
        <strain evidence="2 3">G143</strain>
    </source>
</reference>
<proteinExistence type="predicted"/>
<dbReference type="InterPro" id="IPR023902">
    <property type="entry name" value="Sporulation_SdpA"/>
</dbReference>
<sequence>MVKQTRKSPLAVVQISRTVTVIRFHVCLLFVFFASTILATLPSNVLFTSTAGSTVRMPINIIANQSFGYFTKPPQSDQIGLYVRDGDGRISDAMITPQSKYQNFLGVSRRQRTQGPEYAMIARLVGSWTDCNRGAESCVEDGFRLSAFEIKTPSPIPTICGDALITSETPTKWAYRDLVDYQYVVVAMAHVKVDCDSGVFAPDIQTRADGGE</sequence>